<sequence length="256" mass="29237">MSGSLQKRLYRKLCVYLIVLHLLTPDVTVSGEGVAWSLQTNPAVFGKDIVLECKLPSSTCCDRYTRRWLGGKNLHLLIMDGTSSEPDKYSELFDKETRSSKLTIHRLDSKDVNIPYQCIYGFSKDVKILNMTEDRFEYYPVEPIYVNITVDNGNVLQVNAALKPVFPQPKCNASIDEGDISQSLRVSKIMKDLFYEVIIHIRYTFTSSICANLLNITCQIGTFMLEIKRNITCRSDSPVNGEHRNRKNMQEYSNVT</sequence>
<dbReference type="OrthoDB" id="6125304at2759"/>
<dbReference type="AlphaFoldDB" id="A0A8B6GFM1"/>
<evidence type="ECO:0008006" key="5">
    <source>
        <dbReference type="Google" id="ProtNLM"/>
    </source>
</evidence>
<keyword evidence="2" id="KW-0732">Signal</keyword>
<keyword evidence="4" id="KW-1185">Reference proteome</keyword>
<feature type="region of interest" description="Disordered" evidence="1">
    <location>
        <begin position="236"/>
        <end position="256"/>
    </location>
</feature>
<proteinExistence type="predicted"/>
<organism evidence="3 4">
    <name type="scientific">Mytilus galloprovincialis</name>
    <name type="common">Mediterranean mussel</name>
    <dbReference type="NCBI Taxonomy" id="29158"/>
    <lineage>
        <taxon>Eukaryota</taxon>
        <taxon>Metazoa</taxon>
        <taxon>Spiralia</taxon>
        <taxon>Lophotrochozoa</taxon>
        <taxon>Mollusca</taxon>
        <taxon>Bivalvia</taxon>
        <taxon>Autobranchia</taxon>
        <taxon>Pteriomorphia</taxon>
        <taxon>Mytilida</taxon>
        <taxon>Mytiloidea</taxon>
        <taxon>Mytilidae</taxon>
        <taxon>Mytilinae</taxon>
        <taxon>Mytilus</taxon>
    </lineage>
</organism>
<protein>
    <recommendedName>
        <fullName evidence="5">Ig-like domain-containing protein</fullName>
    </recommendedName>
</protein>
<name>A0A8B6GFM1_MYTGA</name>
<reference evidence="3" key="1">
    <citation type="submission" date="2018-11" db="EMBL/GenBank/DDBJ databases">
        <authorList>
            <person name="Alioto T."/>
            <person name="Alioto T."/>
        </authorList>
    </citation>
    <scope>NUCLEOTIDE SEQUENCE</scope>
</reference>
<comment type="caution">
    <text evidence="3">The sequence shown here is derived from an EMBL/GenBank/DDBJ whole genome shotgun (WGS) entry which is preliminary data.</text>
</comment>
<feature type="chain" id="PRO_5032976304" description="Ig-like domain-containing protein" evidence="2">
    <location>
        <begin position="31"/>
        <end position="256"/>
    </location>
</feature>
<evidence type="ECO:0000313" key="4">
    <source>
        <dbReference type="Proteomes" id="UP000596742"/>
    </source>
</evidence>
<dbReference type="Proteomes" id="UP000596742">
    <property type="component" value="Unassembled WGS sequence"/>
</dbReference>
<evidence type="ECO:0000256" key="2">
    <source>
        <dbReference type="SAM" id="SignalP"/>
    </source>
</evidence>
<dbReference type="EMBL" id="UYJE01008353">
    <property type="protein sequence ID" value="VDI63188.1"/>
    <property type="molecule type" value="Genomic_DNA"/>
</dbReference>
<feature type="signal peptide" evidence="2">
    <location>
        <begin position="1"/>
        <end position="30"/>
    </location>
</feature>
<accession>A0A8B6GFM1</accession>
<evidence type="ECO:0000256" key="1">
    <source>
        <dbReference type="SAM" id="MobiDB-lite"/>
    </source>
</evidence>
<gene>
    <name evidence="3" type="ORF">MGAL_10B068175</name>
</gene>
<evidence type="ECO:0000313" key="3">
    <source>
        <dbReference type="EMBL" id="VDI63188.1"/>
    </source>
</evidence>